<feature type="compositionally biased region" description="Basic and acidic residues" evidence="1">
    <location>
        <begin position="611"/>
        <end position="629"/>
    </location>
</feature>
<dbReference type="OrthoDB" id="435460at2759"/>
<feature type="region of interest" description="Disordered" evidence="1">
    <location>
        <begin position="444"/>
        <end position="511"/>
    </location>
</feature>
<dbReference type="Gene3D" id="1.10.10.60">
    <property type="entry name" value="Homeodomain-like"/>
    <property type="match status" value="1"/>
</dbReference>
<feature type="region of interest" description="Disordered" evidence="1">
    <location>
        <begin position="283"/>
        <end position="415"/>
    </location>
</feature>
<evidence type="ECO:0000256" key="1">
    <source>
        <dbReference type="SAM" id="MobiDB-lite"/>
    </source>
</evidence>
<evidence type="ECO:0000313" key="2">
    <source>
        <dbReference type="EMBL" id="KIO00776.1"/>
    </source>
</evidence>
<dbReference type="CDD" id="cd11655">
    <property type="entry name" value="rap1_myb-like"/>
    <property type="match status" value="1"/>
</dbReference>
<reference evidence="2 3" key="1">
    <citation type="submission" date="2014-04" db="EMBL/GenBank/DDBJ databases">
        <authorList>
            <consortium name="DOE Joint Genome Institute"/>
            <person name="Kuo A."/>
            <person name="Kohler A."/>
            <person name="Costa M.D."/>
            <person name="Nagy L.G."/>
            <person name="Floudas D."/>
            <person name="Copeland A."/>
            <person name="Barry K.W."/>
            <person name="Cichocki N."/>
            <person name="Veneault-Fourrey C."/>
            <person name="LaButti K."/>
            <person name="Lindquist E.A."/>
            <person name="Lipzen A."/>
            <person name="Lundell T."/>
            <person name="Morin E."/>
            <person name="Murat C."/>
            <person name="Sun H."/>
            <person name="Tunlid A."/>
            <person name="Henrissat B."/>
            <person name="Grigoriev I.V."/>
            <person name="Hibbett D.S."/>
            <person name="Martin F."/>
            <person name="Nordberg H.P."/>
            <person name="Cantor M.N."/>
            <person name="Hua S.X."/>
        </authorList>
    </citation>
    <scope>NUCLEOTIDE SEQUENCE [LARGE SCALE GENOMIC DNA]</scope>
    <source>
        <strain evidence="2 3">Marx 270</strain>
    </source>
</reference>
<feature type="region of interest" description="Disordered" evidence="1">
    <location>
        <begin position="549"/>
        <end position="711"/>
    </location>
</feature>
<keyword evidence="3" id="KW-1185">Reference proteome</keyword>
<dbReference type="Proteomes" id="UP000054217">
    <property type="component" value="Unassembled WGS sequence"/>
</dbReference>
<evidence type="ECO:0008006" key="4">
    <source>
        <dbReference type="Google" id="ProtNLM"/>
    </source>
</evidence>
<gene>
    <name evidence="2" type="ORF">M404DRAFT_1003482</name>
</gene>
<dbReference type="HOGENOM" id="CLU_373402_0_0_1"/>
<dbReference type="SUPFAM" id="SSF46689">
    <property type="entry name" value="Homeodomain-like"/>
    <property type="match status" value="1"/>
</dbReference>
<protein>
    <recommendedName>
        <fullName evidence="4">Rap1 Myb domain-containing protein</fullName>
    </recommendedName>
</protein>
<sequence>MTRSAASAERDGGEGIFLKDGKPVRFYFHESAKEGVNGITEDIVTNGGLVVKDDRNADVVLVDEEADVDIIRRRYYSSEEPHRRRIFVERRGFVRRCVRNGIYEHYNPHRREGMPGPRPLMNGGRVRVDFTREDDKHLAFYLATIFPVEEAGGRLGNVHYKELVQLAQYPDYSWAARHTWHSWRERYKKNRAYFDPMIAKAADSLQDGHGHGHEHRSRMYRIRGKLLNLEGEDEEEEASAGENAAGAARECLRQNEDELIAFQAEEEDPPGGKTMVGARVRLPGKHGRSGSDAHNYEMVSPRKRVRVSLPTSSKSQTSRTSDIERGHRHGGQENVLDIDRDSSRSLQSEEDLFGGYDTPDTPAPHSPVLNGIEATPELTQRTLVGSPHGTARRKEQDISRTSGPGQEPPPTSQVTLVAAQEITIEEKRWPEDVNDIAQARHIQEVANDDARSWSAASRPRRRGAIPEPPLDAPARNTRARSKSAEPQLVVRTAGGSKSRRKGRRKELEFVPEDQEALPTFARGQTFSAKDIFEDERIVEGLLEGEASSILSSSIEESPPLPPFQDIKLGGDELLDPDDAETHDNLQQSSRPSHPPEENDDDAKFSQSSDDSMLKVQEHDAEIEEKMERLRRARLTLPIQNTPSDARRQPRGRSVNSFPTPATPRRGEHSQKVRFPSPGTEAREVIDRRNREKRKQPYIPPTGSRAAALLQG</sequence>
<accession>A0A0C3NZQ6</accession>
<reference evidence="3" key="2">
    <citation type="submission" date="2015-01" db="EMBL/GenBank/DDBJ databases">
        <title>Evolutionary Origins and Diversification of the Mycorrhizal Mutualists.</title>
        <authorList>
            <consortium name="DOE Joint Genome Institute"/>
            <consortium name="Mycorrhizal Genomics Consortium"/>
            <person name="Kohler A."/>
            <person name="Kuo A."/>
            <person name="Nagy L.G."/>
            <person name="Floudas D."/>
            <person name="Copeland A."/>
            <person name="Barry K.W."/>
            <person name="Cichocki N."/>
            <person name="Veneault-Fourrey C."/>
            <person name="LaButti K."/>
            <person name="Lindquist E.A."/>
            <person name="Lipzen A."/>
            <person name="Lundell T."/>
            <person name="Morin E."/>
            <person name="Murat C."/>
            <person name="Riley R."/>
            <person name="Ohm R."/>
            <person name="Sun H."/>
            <person name="Tunlid A."/>
            <person name="Henrissat B."/>
            <person name="Grigoriev I.V."/>
            <person name="Hibbett D.S."/>
            <person name="Martin F."/>
        </authorList>
    </citation>
    <scope>NUCLEOTIDE SEQUENCE [LARGE SCALE GENOMIC DNA]</scope>
    <source>
        <strain evidence="3">Marx 270</strain>
    </source>
</reference>
<feature type="compositionally biased region" description="Polar residues" evidence="1">
    <location>
        <begin position="309"/>
        <end position="320"/>
    </location>
</feature>
<dbReference type="AlphaFoldDB" id="A0A0C3NZQ6"/>
<feature type="compositionally biased region" description="Basic and acidic residues" evidence="1">
    <location>
        <begin position="680"/>
        <end position="689"/>
    </location>
</feature>
<dbReference type="EMBL" id="KN831993">
    <property type="protein sequence ID" value="KIO00776.1"/>
    <property type="molecule type" value="Genomic_DNA"/>
</dbReference>
<name>A0A0C3NZQ6_PISTI</name>
<dbReference type="InParanoid" id="A0A0C3NZQ6"/>
<proteinExistence type="predicted"/>
<dbReference type="STRING" id="870435.A0A0C3NZQ6"/>
<dbReference type="InterPro" id="IPR009057">
    <property type="entry name" value="Homeodomain-like_sf"/>
</dbReference>
<evidence type="ECO:0000313" key="3">
    <source>
        <dbReference type="Proteomes" id="UP000054217"/>
    </source>
</evidence>
<organism evidence="2 3">
    <name type="scientific">Pisolithus tinctorius Marx 270</name>
    <dbReference type="NCBI Taxonomy" id="870435"/>
    <lineage>
        <taxon>Eukaryota</taxon>
        <taxon>Fungi</taxon>
        <taxon>Dikarya</taxon>
        <taxon>Basidiomycota</taxon>
        <taxon>Agaricomycotina</taxon>
        <taxon>Agaricomycetes</taxon>
        <taxon>Agaricomycetidae</taxon>
        <taxon>Boletales</taxon>
        <taxon>Sclerodermatineae</taxon>
        <taxon>Pisolithaceae</taxon>
        <taxon>Pisolithus</taxon>
    </lineage>
</organism>